<reference evidence="5" key="1">
    <citation type="submission" date="2019-05" db="EMBL/GenBank/DDBJ databases">
        <authorList>
            <person name="Ashton P.M."/>
            <person name="Dallman T."/>
            <person name="Nair S."/>
            <person name="De Pinna E."/>
            <person name="Peters T."/>
            <person name="Grant K."/>
        </authorList>
    </citation>
    <scope>NUCLEOTIDE SEQUENCE</scope>
    <source>
        <strain evidence="4">369953</strain>
        <strain evidence="3">488670</strain>
        <strain evidence="5">738613</strain>
    </source>
</reference>
<evidence type="ECO:0000313" key="3">
    <source>
        <dbReference type="EMBL" id="EBU9275258.1"/>
    </source>
</evidence>
<gene>
    <name evidence="3" type="ORF">DMO92_24945</name>
    <name evidence="4" type="ORF">DRT38_25285</name>
    <name evidence="5" type="ORF">FEM52_24040</name>
</gene>
<dbReference type="AlphaFoldDB" id="A0A5X9ISQ3"/>
<feature type="compositionally biased region" description="Basic and acidic residues" evidence="1">
    <location>
        <begin position="269"/>
        <end position="281"/>
    </location>
</feature>
<organism evidence="5">
    <name type="scientific">Salmonella typhimurium</name>
    <dbReference type="NCBI Taxonomy" id="90371"/>
    <lineage>
        <taxon>Bacteria</taxon>
        <taxon>Pseudomonadati</taxon>
        <taxon>Pseudomonadota</taxon>
        <taxon>Gammaproteobacteria</taxon>
        <taxon>Enterobacterales</taxon>
        <taxon>Enterobacteriaceae</taxon>
        <taxon>Salmonella</taxon>
    </lineage>
</organism>
<dbReference type="RefSeq" id="WP_208215336.1">
    <property type="nucleotide sequence ID" value="NZ_JAXDFB010000041.1"/>
</dbReference>
<dbReference type="InterPro" id="IPR036388">
    <property type="entry name" value="WH-like_DNA-bd_sf"/>
</dbReference>
<feature type="region of interest" description="Disordered" evidence="1">
    <location>
        <begin position="129"/>
        <end position="196"/>
    </location>
</feature>
<evidence type="ECO:0000259" key="2">
    <source>
        <dbReference type="Pfam" id="PF04492"/>
    </source>
</evidence>
<evidence type="ECO:0000256" key="1">
    <source>
        <dbReference type="SAM" id="MobiDB-lite"/>
    </source>
</evidence>
<dbReference type="InterPro" id="IPR006497">
    <property type="entry name" value="Phage_lambda_VrpO_N"/>
</dbReference>
<dbReference type="Proteomes" id="UP000839905">
    <property type="component" value="Unassembled WGS sequence"/>
</dbReference>
<evidence type="ECO:0000313" key="4">
    <source>
        <dbReference type="EMBL" id="EBX3171599.1"/>
    </source>
</evidence>
<dbReference type="EMBL" id="AAJEAR010000041">
    <property type="protein sequence ID" value="ECK9226122.1"/>
    <property type="molecule type" value="Genomic_DNA"/>
</dbReference>
<dbReference type="EMBL" id="AAHDPU010000046">
    <property type="protein sequence ID" value="EBU9275258.1"/>
    <property type="molecule type" value="Genomic_DNA"/>
</dbReference>
<proteinExistence type="predicted"/>
<accession>A0A5X9ISQ3</accession>
<dbReference type="NCBIfam" id="TIGR01610">
    <property type="entry name" value="phage_O_Nterm"/>
    <property type="match status" value="1"/>
</dbReference>
<evidence type="ECO:0000313" key="5">
    <source>
        <dbReference type="EMBL" id="ECK9226122.1"/>
    </source>
</evidence>
<dbReference type="EMBL" id="AAHKWL010000048">
    <property type="protein sequence ID" value="EBX3171599.1"/>
    <property type="molecule type" value="Genomic_DNA"/>
</dbReference>
<feature type="domain" description="Bacteriophage lambda Replication protein O N-terminal" evidence="2">
    <location>
        <begin position="21"/>
        <end position="115"/>
    </location>
</feature>
<sequence>MANTAEVINFPVPDVAHKEPRVADLDDGFTRIANEILEAVMHAGLSQHQLLVFMAVMRKTYGFNKKSDWVSNEQLSELTGILPHKCSSVKSALVKRGILTQTGRVIGINKTVSEWSSLPIKGTEKKPYLEKVNLPESGKKSLPESGKKSLPESGKKSLPESGNGYYPNQVNTKDTITKDSKDNSNKPPKPPRAVSFDASSVQLPDWLSSIIWSSWVEYRRDLKKPIKSQQTVTQAINLLDRCRLNGYTPEEIINRSIANGWQGLFEPDGQAKRSRDTDQESIHWNSPDAWRDFL</sequence>
<feature type="compositionally biased region" description="Basic and acidic residues" evidence="1">
    <location>
        <begin position="137"/>
        <end position="158"/>
    </location>
</feature>
<name>A0A5X9ISQ3_SALTM</name>
<feature type="region of interest" description="Disordered" evidence="1">
    <location>
        <begin position="268"/>
        <end position="294"/>
    </location>
</feature>
<comment type="caution">
    <text evidence="5">The sequence shown here is derived from an EMBL/GenBank/DDBJ whole genome shotgun (WGS) entry which is preliminary data.</text>
</comment>
<dbReference type="Gene3D" id="1.10.10.10">
    <property type="entry name" value="Winged helix-like DNA-binding domain superfamily/Winged helix DNA-binding domain"/>
    <property type="match status" value="1"/>
</dbReference>
<protein>
    <submittedName>
        <fullName evidence="5">Replication protein</fullName>
    </submittedName>
</protein>
<feature type="compositionally biased region" description="Basic and acidic residues" evidence="1">
    <location>
        <begin position="175"/>
        <end position="184"/>
    </location>
</feature>
<dbReference type="GO" id="GO:0006260">
    <property type="term" value="P:DNA replication"/>
    <property type="evidence" value="ECO:0007669"/>
    <property type="project" value="InterPro"/>
</dbReference>
<dbReference type="Pfam" id="PF04492">
    <property type="entry name" value="Phage_rep_O"/>
    <property type="match status" value="1"/>
</dbReference>